<dbReference type="PANTHER" id="PTHR42760">
    <property type="entry name" value="SHORT-CHAIN DEHYDROGENASES/REDUCTASES FAMILY MEMBER"/>
    <property type="match status" value="1"/>
</dbReference>
<dbReference type="Gene3D" id="3.40.50.720">
    <property type="entry name" value="NAD(P)-binding Rossmann-like Domain"/>
    <property type="match status" value="1"/>
</dbReference>
<keyword evidence="4" id="KW-1185">Reference proteome</keyword>
<dbReference type="AlphaFoldDB" id="A0A327Z1K4"/>
<evidence type="ECO:0000256" key="2">
    <source>
        <dbReference type="ARBA" id="ARBA00023002"/>
    </source>
</evidence>
<dbReference type="CDD" id="cd05233">
    <property type="entry name" value="SDR_c"/>
    <property type="match status" value="1"/>
</dbReference>
<proteinExistence type="inferred from homology"/>
<evidence type="ECO:0000313" key="4">
    <source>
        <dbReference type="Proteomes" id="UP000249341"/>
    </source>
</evidence>
<dbReference type="Pfam" id="PF13561">
    <property type="entry name" value="adh_short_C2"/>
    <property type="match status" value="1"/>
</dbReference>
<comment type="similarity">
    <text evidence="1">Belongs to the short-chain dehydrogenases/reductases (SDR) family.</text>
</comment>
<evidence type="ECO:0000313" key="3">
    <source>
        <dbReference type="EMBL" id="RAK28422.1"/>
    </source>
</evidence>
<sequence length="265" mass="26943">MSPTTGRLAGKKAIVTGGSSGIGRAIALRYAEEGANVAILSRSPLPREGGTPTHELITAAGGVATHIPVDVADATALESAVEAATEQLGGLDIIATSAGTSGPLGDSREVSAEEVLQSLQVNMLGTFVAVRTALRTFAAQKSGRAVLVSSNFDRVGVNGFAAYCMAKAGITNLAKALAVEYGAYGVTVNVLSPGSTNTDMSSAVRANPGLQAAFRAATPLVFPDDETRIQAEPVDIAHAAVFLASDEARFMTGADIVIDGGWTAI</sequence>
<dbReference type="RefSeq" id="WP_111653483.1">
    <property type="nucleotide sequence ID" value="NZ_JACHWI010000002.1"/>
</dbReference>
<keyword evidence="2" id="KW-0560">Oxidoreductase</keyword>
<dbReference type="PROSITE" id="PS00061">
    <property type="entry name" value="ADH_SHORT"/>
    <property type="match status" value="1"/>
</dbReference>
<accession>A0A327Z1K4</accession>
<dbReference type="Proteomes" id="UP000249341">
    <property type="component" value="Unassembled WGS sequence"/>
</dbReference>
<reference evidence="3 4" key="1">
    <citation type="submission" date="2018-06" db="EMBL/GenBank/DDBJ databases">
        <title>Genomic Encyclopedia of Type Strains, Phase III (KMG-III): the genomes of soil and plant-associated and newly described type strains.</title>
        <authorList>
            <person name="Whitman W."/>
        </authorList>
    </citation>
    <scope>NUCLEOTIDE SEQUENCE [LARGE SCALE GENOMIC DNA]</scope>
    <source>
        <strain evidence="3 4">CGMCC 4.7090</strain>
    </source>
</reference>
<dbReference type="PRINTS" id="PR00081">
    <property type="entry name" value="GDHRDH"/>
</dbReference>
<dbReference type="SUPFAM" id="SSF51735">
    <property type="entry name" value="NAD(P)-binding Rossmann-fold domains"/>
    <property type="match status" value="1"/>
</dbReference>
<dbReference type="InterPro" id="IPR036291">
    <property type="entry name" value="NAD(P)-bd_dom_sf"/>
</dbReference>
<organism evidence="3 4">
    <name type="scientific">Actinoplanes lutulentus</name>
    <dbReference type="NCBI Taxonomy" id="1287878"/>
    <lineage>
        <taxon>Bacteria</taxon>
        <taxon>Bacillati</taxon>
        <taxon>Actinomycetota</taxon>
        <taxon>Actinomycetes</taxon>
        <taxon>Micromonosporales</taxon>
        <taxon>Micromonosporaceae</taxon>
        <taxon>Actinoplanes</taxon>
    </lineage>
</organism>
<dbReference type="InterPro" id="IPR002347">
    <property type="entry name" value="SDR_fam"/>
</dbReference>
<dbReference type="FunFam" id="3.40.50.720:FF:000084">
    <property type="entry name" value="Short-chain dehydrogenase reductase"/>
    <property type="match status" value="1"/>
</dbReference>
<evidence type="ECO:0000256" key="1">
    <source>
        <dbReference type="ARBA" id="ARBA00006484"/>
    </source>
</evidence>
<dbReference type="OrthoDB" id="517007at2"/>
<name>A0A327Z1K4_9ACTN</name>
<gene>
    <name evidence="3" type="ORF">B0I29_120190</name>
</gene>
<dbReference type="InterPro" id="IPR020904">
    <property type="entry name" value="Sc_DH/Rdtase_CS"/>
</dbReference>
<dbReference type="GO" id="GO:0030497">
    <property type="term" value="P:fatty acid elongation"/>
    <property type="evidence" value="ECO:0007669"/>
    <property type="project" value="TreeGrafter"/>
</dbReference>
<comment type="caution">
    <text evidence="3">The sequence shown here is derived from an EMBL/GenBank/DDBJ whole genome shotgun (WGS) entry which is preliminary data.</text>
</comment>
<dbReference type="EMBL" id="QLMJ01000020">
    <property type="protein sequence ID" value="RAK28422.1"/>
    <property type="molecule type" value="Genomic_DNA"/>
</dbReference>
<protein>
    <submittedName>
        <fullName evidence="3">NAD(P)-dependent dehydrogenase (Short-subunit alcohol dehydrogenase family)</fullName>
    </submittedName>
</protein>
<dbReference type="GO" id="GO:0016616">
    <property type="term" value="F:oxidoreductase activity, acting on the CH-OH group of donors, NAD or NADP as acceptor"/>
    <property type="evidence" value="ECO:0007669"/>
    <property type="project" value="TreeGrafter"/>
</dbReference>
<dbReference type="PANTHER" id="PTHR42760:SF40">
    <property type="entry name" value="3-OXOACYL-[ACYL-CARRIER-PROTEIN] REDUCTASE, CHLOROPLASTIC"/>
    <property type="match status" value="1"/>
</dbReference>